<accession>A0AAN9V0J2</accession>
<sequence length="297" mass="34193">MPASNLEFLRQQSTPVPSPTPSDTIPHTLHARHRQFSDPSQLEQYITFREPHRVRYTNEDGVVVFDQPTEVKYEFTTIESSFRFQGDLRRKDLVECFDVDVVWTDSQGRTDSFGSIRGIGTVQRLKVWADQYSSVHSLTVFANRAEGRYREYRVDRFEGEPRARDERRRTLRLVVQGRRRGSTSGGRRLSLSSAFRSRQRSDGGASTSPASSGGIGALDIRYLGIQFSRDEDYRRFLDTWMMAHSSDREIRSVSYPHERFELPSPELQPGVSYELPGSTMYPIEMQSVTEETTETDE</sequence>
<proteinExistence type="predicted"/>
<protein>
    <submittedName>
        <fullName evidence="2">Uncharacterized protein</fullName>
    </submittedName>
</protein>
<evidence type="ECO:0000313" key="2">
    <source>
        <dbReference type="EMBL" id="KAK7757828.1"/>
    </source>
</evidence>
<dbReference type="Proteomes" id="UP001320420">
    <property type="component" value="Unassembled WGS sequence"/>
</dbReference>
<gene>
    <name evidence="2" type="ORF">SLS62_000206</name>
</gene>
<evidence type="ECO:0000256" key="1">
    <source>
        <dbReference type="SAM" id="MobiDB-lite"/>
    </source>
</evidence>
<evidence type="ECO:0000313" key="3">
    <source>
        <dbReference type="Proteomes" id="UP001320420"/>
    </source>
</evidence>
<name>A0AAN9V0J2_9PEZI</name>
<organism evidence="2 3">
    <name type="scientific">Diatrype stigma</name>
    <dbReference type="NCBI Taxonomy" id="117547"/>
    <lineage>
        <taxon>Eukaryota</taxon>
        <taxon>Fungi</taxon>
        <taxon>Dikarya</taxon>
        <taxon>Ascomycota</taxon>
        <taxon>Pezizomycotina</taxon>
        <taxon>Sordariomycetes</taxon>
        <taxon>Xylariomycetidae</taxon>
        <taxon>Xylariales</taxon>
        <taxon>Diatrypaceae</taxon>
        <taxon>Diatrype</taxon>
    </lineage>
</organism>
<dbReference type="AlphaFoldDB" id="A0AAN9V0J2"/>
<keyword evidence="3" id="KW-1185">Reference proteome</keyword>
<feature type="compositionally biased region" description="Low complexity" evidence="1">
    <location>
        <begin position="185"/>
        <end position="212"/>
    </location>
</feature>
<comment type="caution">
    <text evidence="2">The sequence shown here is derived from an EMBL/GenBank/DDBJ whole genome shotgun (WGS) entry which is preliminary data.</text>
</comment>
<dbReference type="EMBL" id="JAKJXP020000001">
    <property type="protein sequence ID" value="KAK7757828.1"/>
    <property type="molecule type" value="Genomic_DNA"/>
</dbReference>
<feature type="region of interest" description="Disordered" evidence="1">
    <location>
        <begin position="174"/>
        <end position="212"/>
    </location>
</feature>
<reference evidence="2 3" key="1">
    <citation type="submission" date="2024-02" db="EMBL/GenBank/DDBJ databases">
        <title>De novo assembly and annotation of 12 fungi associated with fruit tree decline syndrome in Ontario, Canada.</title>
        <authorList>
            <person name="Sulman M."/>
            <person name="Ellouze W."/>
            <person name="Ilyukhin E."/>
        </authorList>
    </citation>
    <scope>NUCLEOTIDE SEQUENCE [LARGE SCALE GENOMIC DNA]</scope>
    <source>
        <strain evidence="2 3">M11/M66-122</strain>
    </source>
</reference>
<feature type="region of interest" description="Disordered" evidence="1">
    <location>
        <begin position="1"/>
        <end position="24"/>
    </location>
</feature>